<proteinExistence type="predicted"/>
<dbReference type="AlphaFoldDB" id="A0A081C4K6"/>
<dbReference type="GO" id="GO:0009007">
    <property type="term" value="F:site-specific DNA-methyltransferase (adenine-specific) activity"/>
    <property type="evidence" value="ECO:0007669"/>
    <property type="project" value="UniProtKB-EC"/>
</dbReference>
<evidence type="ECO:0000313" key="8">
    <source>
        <dbReference type="Proteomes" id="UP000030661"/>
    </source>
</evidence>
<evidence type="ECO:0000256" key="4">
    <source>
        <dbReference type="ARBA" id="ARBA00047942"/>
    </source>
</evidence>
<keyword evidence="7" id="KW-0547">Nucleotide-binding</keyword>
<keyword evidence="3 7" id="KW-0808">Transferase</keyword>
<accession>A0A081C4K6</accession>
<dbReference type="InterPro" id="IPR029063">
    <property type="entry name" value="SAM-dependent_MTases_sf"/>
</dbReference>
<evidence type="ECO:0000259" key="6">
    <source>
        <dbReference type="Pfam" id="PF18135"/>
    </source>
</evidence>
<evidence type="ECO:0000313" key="7">
    <source>
        <dbReference type="EMBL" id="GAK59511.1"/>
    </source>
</evidence>
<feature type="region of interest" description="Disordered" evidence="5">
    <location>
        <begin position="234"/>
        <end position="259"/>
    </location>
</feature>
<feature type="compositionally biased region" description="Polar residues" evidence="5">
    <location>
        <begin position="234"/>
        <end position="250"/>
    </location>
</feature>
<dbReference type="EMBL" id="DF820470">
    <property type="protein sequence ID" value="GAK59511.1"/>
    <property type="molecule type" value="Genomic_DNA"/>
</dbReference>
<keyword evidence="8" id="KW-1185">Reference proteome</keyword>
<keyword evidence="7" id="KW-0067">ATP-binding</keyword>
<dbReference type="HOGENOM" id="CLU_009503_0_0_0"/>
<keyword evidence="7" id="KW-0347">Helicase</keyword>
<dbReference type="InterPro" id="IPR050953">
    <property type="entry name" value="N4_N6_ade-DNA_methylase"/>
</dbReference>
<feature type="domain" description="Type ISP restriction-modification enzyme LLaBIII C-terminal specificity" evidence="6">
    <location>
        <begin position="744"/>
        <end position="1113"/>
    </location>
</feature>
<dbReference type="PANTHER" id="PTHR33841">
    <property type="entry name" value="DNA METHYLTRANSFERASE YEEA-RELATED"/>
    <property type="match status" value="1"/>
</dbReference>
<reference evidence="7" key="1">
    <citation type="journal article" date="2015" name="PeerJ">
        <title>First genomic representation of candidate bacterial phylum KSB3 points to enhanced environmental sensing as a trigger of wastewater bulking.</title>
        <authorList>
            <person name="Sekiguchi Y."/>
            <person name="Ohashi A."/>
            <person name="Parks D.H."/>
            <person name="Yamauchi T."/>
            <person name="Tyson G.W."/>
            <person name="Hugenholtz P."/>
        </authorList>
    </citation>
    <scope>NUCLEOTIDE SEQUENCE [LARGE SCALE GENOMIC DNA]</scope>
</reference>
<dbReference type="STRING" id="1499967.U27_06496"/>
<dbReference type="EC" id="2.1.1.72" evidence="1"/>
<evidence type="ECO:0000256" key="2">
    <source>
        <dbReference type="ARBA" id="ARBA00022603"/>
    </source>
</evidence>
<dbReference type="PANTHER" id="PTHR33841:SF1">
    <property type="entry name" value="DNA METHYLTRANSFERASE A"/>
    <property type="match status" value="1"/>
</dbReference>
<dbReference type="eggNOG" id="COG0286">
    <property type="taxonomic scope" value="Bacteria"/>
</dbReference>
<sequence>MSANFKHYLNSIETALKAGNATEHTHRPALKALIESFDSQMTAVNEPKRIACGAPDYIVVQKSVTLGYLEAKDVGLSLDDAERSAQVQRYRRALDNLILTDYLEFRWYVGGDLRQYARLARLQSGGQLKAEKDAIKAVEDLLRNFLTHRPQGIHTPKDLAQRMARLTHIIRDIIIAAFETKRASLLLQGWREAFARVLIADLNEPEKTPDFADMFAQTLAYGLFTARVMDSSSSDMPSRLHSTSGVPPTETSDEPVTERSRGAVVLDRKSFSRQKAQYLIPKSNPFLRDFFIQISGPQLDDEPFVSFVEDLVHLLAHTDMAAVLTDFGRRTKQEDPVVHFYETFLAAYDPKLREARGVYYTPEPVVSYIVRSVDYLLKTRFDCPQGLADSRKIHIPNEDPGLQVKGKKQIRKTTECHKVLILDPAAGTGAFLYAVIDHIRRQFMQQGNAGMWPGYVKNHLLPRLFGFELLMAPYAVAHFKLSLQLAGRDLPEAVAVQWAYYPADGDRLGIYLTNALEEAHAMTGLPLFTQWVADESNAANAVKQRLPVLVVMGNPPYSVSSSNKSLWIENLMKSYKHAVRSERNIQPLSDDYIKFIRLAQDRIERTAQGIVGIITNHAYLSGLIHRGMRAELLNTFSAIYVLNLHGSATIGEIAPDGGADENVFDIRQGVAIALFVKAQKQSGPAEVKFFELWGKREEKYDYLRSHDLSTTNWQTLTPQEPYYFFVPKDFNLIGEYEDGWKLSEIFPQSSLGIEFGSKQYLLAFDADTIETFVSNTLLNPQISDYMLEEQYGLKTTSGWRLQQIRQIELVSGYNPNLLVQCSESPFNILYTYHSLLLRRPQLDILQNLHQSNKALLTLRQTRTSEGGHFFAVNTIYSKDVISIKDRVTGFPLYLYPTEDAAKQKSLFDVSPWPADEAHGGRVPNLNPKFVAEMARKLGLTFTPNRIADANLSALEFTPEDIFHYIYAIFHSPTYRTRYTEFLKIDFPRVPLTSDVVLFRSLCDSGKRLVALHLLESPEVGQFITRYPVAGDNRIEKGYPAYTPTKGEQAGRVKINAAQYFEGVPPEVWEFYIGGYQPAQKWLKDRRGRQLSYDDLSHYQKIVAALHKTGELMQRIDELIQEWPVE</sequence>
<gene>
    <name evidence="7" type="ORF">U27_06496</name>
</gene>
<dbReference type="Proteomes" id="UP000030661">
    <property type="component" value="Unassembled WGS sequence"/>
</dbReference>
<keyword evidence="2 7" id="KW-0489">Methyltransferase</keyword>
<name>A0A081C4K6_VECG1</name>
<dbReference type="GO" id="GO:0004386">
    <property type="term" value="F:helicase activity"/>
    <property type="evidence" value="ECO:0007669"/>
    <property type="project" value="UniProtKB-KW"/>
</dbReference>
<evidence type="ECO:0000256" key="3">
    <source>
        <dbReference type="ARBA" id="ARBA00022679"/>
    </source>
</evidence>
<dbReference type="GO" id="GO:0032259">
    <property type="term" value="P:methylation"/>
    <property type="evidence" value="ECO:0007669"/>
    <property type="project" value="UniProtKB-KW"/>
</dbReference>
<evidence type="ECO:0000256" key="1">
    <source>
        <dbReference type="ARBA" id="ARBA00011900"/>
    </source>
</evidence>
<organism evidence="7">
    <name type="scientific">Vecturithrix granuli</name>
    <dbReference type="NCBI Taxonomy" id="1499967"/>
    <lineage>
        <taxon>Bacteria</taxon>
        <taxon>Candidatus Moduliflexota</taxon>
        <taxon>Candidatus Vecturitrichia</taxon>
        <taxon>Candidatus Vecturitrichales</taxon>
        <taxon>Candidatus Vecturitrichaceae</taxon>
        <taxon>Candidatus Vecturithrix</taxon>
    </lineage>
</organism>
<protein>
    <recommendedName>
        <fullName evidence="1">site-specific DNA-methyltransferase (adenine-specific)</fullName>
        <ecNumber evidence="1">2.1.1.72</ecNumber>
    </recommendedName>
</protein>
<dbReference type="PRINTS" id="PR00507">
    <property type="entry name" value="N12N6MTFRASE"/>
</dbReference>
<dbReference type="Pfam" id="PF18135">
    <property type="entry name" value="Type_ISP_C"/>
    <property type="match status" value="1"/>
</dbReference>
<dbReference type="InterPro" id="IPR041635">
    <property type="entry name" value="Type_ISP_LLaBIII_C"/>
</dbReference>
<evidence type="ECO:0000256" key="5">
    <source>
        <dbReference type="SAM" id="MobiDB-lite"/>
    </source>
</evidence>
<dbReference type="SUPFAM" id="SSF53335">
    <property type="entry name" value="S-adenosyl-L-methionine-dependent methyltransferases"/>
    <property type="match status" value="1"/>
</dbReference>
<dbReference type="Gene3D" id="3.40.50.150">
    <property type="entry name" value="Vaccinia Virus protein VP39"/>
    <property type="match status" value="1"/>
</dbReference>
<keyword evidence="7" id="KW-0378">Hydrolase</keyword>
<comment type="catalytic activity">
    <reaction evidence="4">
        <text>a 2'-deoxyadenosine in DNA + S-adenosyl-L-methionine = an N(6)-methyl-2'-deoxyadenosine in DNA + S-adenosyl-L-homocysteine + H(+)</text>
        <dbReference type="Rhea" id="RHEA:15197"/>
        <dbReference type="Rhea" id="RHEA-COMP:12418"/>
        <dbReference type="Rhea" id="RHEA-COMP:12419"/>
        <dbReference type="ChEBI" id="CHEBI:15378"/>
        <dbReference type="ChEBI" id="CHEBI:57856"/>
        <dbReference type="ChEBI" id="CHEBI:59789"/>
        <dbReference type="ChEBI" id="CHEBI:90615"/>
        <dbReference type="ChEBI" id="CHEBI:90616"/>
        <dbReference type="EC" id="2.1.1.72"/>
    </reaction>
</comment>